<feature type="compositionally biased region" description="Polar residues" evidence="3">
    <location>
        <begin position="37"/>
        <end position="65"/>
    </location>
</feature>
<feature type="compositionally biased region" description="Low complexity" evidence="3">
    <location>
        <begin position="71"/>
        <end position="93"/>
    </location>
</feature>
<dbReference type="InterPro" id="IPR056884">
    <property type="entry name" value="NPHP3-like_N"/>
</dbReference>
<gene>
    <name evidence="5" type="ORF">FLONG3_6301</name>
</gene>
<evidence type="ECO:0000256" key="2">
    <source>
        <dbReference type="PROSITE-ProRule" id="PRU00023"/>
    </source>
</evidence>
<feature type="region of interest" description="Disordered" evidence="3">
    <location>
        <begin position="1"/>
        <end position="97"/>
    </location>
</feature>
<dbReference type="InterPro" id="IPR027417">
    <property type="entry name" value="P-loop_NTPase"/>
</dbReference>
<keyword evidence="2" id="KW-0040">ANK repeat</keyword>
<keyword evidence="6" id="KW-1185">Reference proteome</keyword>
<dbReference type="Proteomes" id="UP000266234">
    <property type="component" value="Unassembled WGS sequence"/>
</dbReference>
<dbReference type="InterPro" id="IPR002110">
    <property type="entry name" value="Ankyrin_rpt"/>
</dbReference>
<dbReference type="SUPFAM" id="SSF48403">
    <property type="entry name" value="Ankyrin repeat"/>
    <property type="match status" value="1"/>
</dbReference>
<keyword evidence="1" id="KW-0677">Repeat</keyword>
<accession>A0A395SM90</accession>
<dbReference type="Pfam" id="PF12796">
    <property type="entry name" value="Ank_2"/>
    <property type="match status" value="2"/>
</dbReference>
<feature type="domain" description="Nephrocystin 3-like N-terminal" evidence="4">
    <location>
        <begin position="376"/>
        <end position="551"/>
    </location>
</feature>
<reference evidence="5 6" key="1">
    <citation type="journal article" date="2018" name="PLoS Pathog.">
        <title>Evolution of structural diversity of trichothecenes, a family of toxins produced by plant pathogenic and entomopathogenic fungi.</title>
        <authorList>
            <person name="Proctor R.H."/>
            <person name="McCormick S.P."/>
            <person name="Kim H.S."/>
            <person name="Cardoza R.E."/>
            <person name="Stanley A.M."/>
            <person name="Lindo L."/>
            <person name="Kelly A."/>
            <person name="Brown D.W."/>
            <person name="Lee T."/>
            <person name="Vaughan M.M."/>
            <person name="Alexander N.J."/>
            <person name="Busman M."/>
            <person name="Gutierrez S."/>
        </authorList>
    </citation>
    <scope>NUCLEOTIDE SEQUENCE [LARGE SCALE GENOMIC DNA]</scope>
    <source>
        <strain evidence="5 6">NRRL 20695</strain>
    </source>
</reference>
<dbReference type="PROSITE" id="PS50297">
    <property type="entry name" value="ANK_REP_REGION"/>
    <property type="match status" value="1"/>
</dbReference>
<dbReference type="InterPro" id="IPR036770">
    <property type="entry name" value="Ankyrin_rpt-contain_sf"/>
</dbReference>
<dbReference type="Gene3D" id="3.40.50.300">
    <property type="entry name" value="P-loop containing nucleotide triphosphate hydrolases"/>
    <property type="match status" value="1"/>
</dbReference>
<dbReference type="PANTHER" id="PTHR10039">
    <property type="entry name" value="AMELOGENIN"/>
    <property type="match status" value="1"/>
</dbReference>
<dbReference type="PROSITE" id="PS50088">
    <property type="entry name" value="ANK_REPEAT"/>
    <property type="match status" value="1"/>
</dbReference>
<protein>
    <submittedName>
        <fullName evidence="5">Ankyrin repeat</fullName>
    </submittedName>
</protein>
<dbReference type="AlphaFoldDB" id="A0A395SM90"/>
<organism evidence="5 6">
    <name type="scientific">Fusarium longipes</name>
    <dbReference type="NCBI Taxonomy" id="694270"/>
    <lineage>
        <taxon>Eukaryota</taxon>
        <taxon>Fungi</taxon>
        <taxon>Dikarya</taxon>
        <taxon>Ascomycota</taxon>
        <taxon>Pezizomycotina</taxon>
        <taxon>Sordariomycetes</taxon>
        <taxon>Hypocreomycetidae</taxon>
        <taxon>Hypocreales</taxon>
        <taxon>Nectriaceae</taxon>
        <taxon>Fusarium</taxon>
    </lineage>
</organism>
<name>A0A395SM90_9HYPO</name>
<sequence length="1267" mass="142984">MLSRKEPDGGCLAVLSSCFKGRDGTGSEDLQPPRPTNAVTVEKNSSPTAQQRESTPSISQQSKTAEPSPSPSSAIVGSGSSSSVQVSDQISSPTKLPGTQLSLWQEAYETADGNTQKWIDENVQEWTENTNPFPELVDLVRSSEKKHDEKVWKVEIGGRAISPRDYTNKVTCCLTAIGDIAINFAPAPSPIVWNAVKKLLQTNVSQMEDLVCIMGCTDMVLCLIRRGIVYQEVYLSDHPVSNSHEDLRTKLVRVYKSCLEFLAFVHEELKQGNLKRFFSALLEPGHGKDRVLDVKALEQELESSARACEAVVNQTRSNKHLELLKSLQLPLKKIDDGVIAVLAKLEEREKTKVMDYISTIRVGGHHNEKCTTRTEGTCEWLVAHKKFREWEESSCSSMFWLQGSMGSGKSYLSSKVIDRYLVCEEDGKDTVSQHDEGFGFFYCYRSDPSRRTTVSILRSYIRQLSEVPGRPGCVHRASVELWKSGQNIQNDLTITKCKDTLMEFINGYPRVTLVLDALDECEDETKRELAELFQDLMRNSRGILKIFIASRKELDIEGYLEPFQDHRSLVYISTSDNAGDIERFITNEMTKVAPQWKSISDETKLRVKSTLVTKSDGMFRWAYLQWQYLKKFRMNTQIVQRLESLPQTLSAAYDEIYNRFEPDDFQRLMLQRAIRWVLFAKRPLNTMALLAAIETESERVDGDKAFDKSDLSEPTLEYICQDLLARDPVLDIWKFPHASVAEHFLLKAEPWIQCAKADIAISLITLLRDCCKDFDTVWPPAGLKEKWEKEVPFEYEVSLWFDGFEPDPNGPLNPGPLYPRHPLQRYTHREWFNHVNDIPAQDPKLSDVVQVLKLFLGDEGPRRSSAEYKIFCKYIVSGMRLPYTFRWNTVTPSWNSAFGIIAMNLTRLLPGWWDKDIDLSELNADGQDLLTIAAMTGHASLCEDLLLRGCEINRKVDSKSQSALGAALGIGRIDIVEYLLRQGANPNLAMNGQSLLCLASSKGVEYIRAMLDAGADPNIHCSKHPMYGCADICALSMAASQGDIDGMKALVEAGAEVNPKYADPDSESPLESAVRRESNFTFIRDHPRYDCSRLLLELGADANIRMDAYLVRYQSPLEAAVSVHSTDFARALIEHGADIETPMELQGYGNILAYAVEKGDVDFARFLINHGADAHSPLKLGDAGSILTAASFSPESSLDMLKFVIEEVHVDLRQLEWPGFPRQERGLMLNYRFAKREEDEEKIKAQIESLEERKRYLSSLADINWDD</sequence>
<dbReference type="PANTHER" id="PTHR10039:SF16">
    <property type="entry name" value="GPI INOSITOL-DEACYLASE"/>
    <property type="match status" value="1"/>
</dbReference>
<evidence type="ECO:0000256" key="3">
    <source>
        <dbReference type="SAM" id="MobiDB-lite"/>
    </source>
</evidence>
<dbReference type="OrthoDB" id="7464126at2759"/>
<evidence type="ECO:0000313" key="6">
    <source>
        <dbReference type="Proteomes" id="UP000266234"/>
    </source>
</evidence>
<comment type="caution">
    <text evidence="5">The sequence shown here is derived from an EMBL/GenBank/DDBJ whole genome shotgun (WGS) entry which is preliminary data.</text>
</comment>
<dbReference type="Pfam" id="PF24883">
    <property type="entry name" value="NPHP3_N"/>
    <property type="match status" value="1"/>
</dbReference>
<dbReference type="Gene3D" id="1.25.40.20">
    <property type="entry name" value="Ankyrin repeat-containing domain"/>
    <property type="match status" value="2"/>
</dbReference>
<dbReference type="EMBL" id="PXOG01000140">
    <property type="protein sequence ID" value="RGP73564.1"/>
    <property type="molecule type" value="Genomic_DNA"/>
</dbReference>
<feature type="repeat" description="ANK" evidence="2">
    <location>
        <begin position="959"/>
        <end position="991"/>
    </location>
</feature>
<proteinExistence type="predicted"/>
<dbReference type="SUPFAM" id="SSF52540">
    <property type="entry name" value="P-loop containing nucleoside triphosphate hydrolases"/>
    <property type="match status" value="1"/>
</dbReference>
<dbReference type="STRING" id="694270.A0A395SM90"/>
<dbReference type="SMART" id="SM00248">
    <property type="entry name" value="ANK"/>
    <property type="match status" value="7"/>
</dbReference>
<evidence type="ECO:0000256" key="1">
    <source>
        <dbReference type="ARBA" id="ARBA00022737"/>
    </source>
</evidence>
<evidence type="ECO:0000259" key="4">
    <source>
        <dbReference type="Pfam" id="PF24883"/>
    </source>
</evidence>
<evidence type="ECO:0000313" key="5">
    <source>
        <dbReference type="EMBL" id="RGP73564.1"/>
    </source>
</evidence>